<feature type="compositionally biased region" description="Basic residues" evidence="1">
    <location>
        <begin position="484"/>
        <end position="498"/>
    </location>
</feature>
<feature type="compositionally biased region" description="Polar residues" evidence="1">
    <location>
        <begin position="156"/>
        <end position="165"/>
    </location>
</feature>
<gene>
    <name evidence="2" type="ORF">CINC_LOCUS7335</name>
</gene>
<organism evidence="2 3">
    <name type="scientific">Chrysodeixis includens</name>
    <name type="common">Soybean looper</name>
    <name type="synonym">Pseudoplusia includens</name>
    <dbReference type="NCBI Taxonomy" id="689277"/>
    <lineage>
        <taxon>Eukaryota</taxon>
        <taxon>Metazoa</taxon>
        <taxon>Ecdysozoa</taxon>
        <taxon>Arthropoda</taxon>
        <taxon>Hexapoda</taxon>
        <taxon>Insecta</taxon>
        <taxon>Pterygota</taxon>
        <taxon>Neoptera</taxon>
        <taxon>Endopterygota</taxon>
        <taxon>Lepidoptera</taxon>
        <taxon>Glossata</taxon>
        <taxon>Ditrysia</taxon>
        <taxon>Noctuoidea</taxon>
        <taxon>Noctuidae</taxon>
        <taxon>Plusiinae</taxon>
        <taxon>Chrysodeixis</taxon>
    </lineage>
</organism>
<name>A0A9N8L467_CHRIL</name>
<dbReference type="OrthoDB" id="8744624at2759"/>
<dbReference type="Proteomes" id="UP001154114">
    <property type="component" value="Chromosome 23"/>
</dbReference>
<dbReference type="EMBL" id="LR824026">
    <property type="protein sequence ID" value="CAD0205031.1"/>
    <property type="molecule type" value="Genomic_DNA"/>
</dbReference>
<dbReference type="PANTHER" id="PTHR40240">
    <property type="entry name" value="PLEXUS, ISOFORM A"/>
    <property type="match status" value="1"/>
</dbReference>
<feature type="region of interest" description="Disordered" evidence="1">
    <location>
        <begin position="148"/>
        <end position="194"/>
    </location>
</feature>
<keyword evidence="3" id="KW-1185">Reference proteome</keyword>
<accession>A0A9N8L467</accession>
<feature type="compositionally biased region" description="Polar residues" evidence="1">
    <location>
        <begin position="173"/>
        <end position="194"/>
    </location>
</feature>
<reference evidence="2" key="1">
    <citation type="submission" date="2021-12" db="EMBL/GenBank/DDBJ databases">
        <authorList>
            <person name="King R."/>
        </authorList>
    </citation>
    <scope>NUCLEOTIDE SEQUENCE</scope>
</reference>
<evidence type="ECO:0000313" key="3">
    <source>
        <dbReference type="Proteomes" id="UP001154114"/>
    </source>
</evidence>
<dbReference type="AlphaFoldDB" id="A0A9N8L467"/>
<evidence type="ECO:0000313" key="2">
    <source>
        <dbReference type="EMBL" id="CAD0205031.1"/>
    </source>
</evidence>
<evidence type="ECO:0000256" key="1">
    <source>
        <dbReference type="SAM" id="MobiDB-lite"/>
    </source>
</evidence>
<feature type="region of interest" description="Disordered" evidence="1">
    <location>
        <begin position="468"/>
        <end position="498"/>
    </location>
</feature>
<sequence>MLVRMCGDERSPVNCKMRGVAANERVYTLRTRPPSLLPPSPLSLASSGDKSLAAHNTHSPSLERLERPASQPAAAPTASFVCYVCGVGAPSSQLRLVYCCPNPEREPYYPFITSLKPHQDASPISPQGMVQICASCYKSIPHKYPAYGENGEPNAAHNNSHTNNIRFKPYDIKSSSNQSNKRTSNALSNSPQSQIVSGENGMGLYRATSILATAAVDQVVGRIRSLGLEVALQKSEAICFYGPRKAPPADSHIVVGGVHISVRPTLKYLGFVLDSRWDFEPHLGWSRRPGCCRSSSLPQTAVYRDHAVHGALWRPDMGSDQGLPHDFPRFPGFLKPESSQQAQLYMWRSQIQTQGSDHSLREKWDELRTAAMTDWLYSLESPTAGHELVAAIRPVFWDWLERRHGGLMYRLTQVLTGHGCFGKYLCRIGRELTEGRDLVANLGELATVRSESAWQAVADYCETTMTAKEVAERERESTSEIPSRRRRRRRRRNDLRPP</sequence>
<proteinExistence type="predicted"/>
<feature type="region of interest" description="Disordered" evidence="1">
    <location>
        <begin position="31"/>
        <end position="70"/>
    </location>
</feature>
<protein>
    <submittedName>
        <fullName evidence="2">Uncharacterized protein</fullName>
    </submittedName>
</protein>
<feature type="compositionally biased region" description="Basic and acidic residues" evidence="1">
    <location>
        <begin position="469"/>
        <end position="478"/>
    </location>
</feature>
<dbReference type="PANTHER" id="PTHR40240:SF1">
    <property type="entry name" value="PLEXUS, ISOFORM A"/>
    <property type="match status" value="1"/>
</dbReference>